<dbReference type="eggNOG" id="ENOG5031RF6">
    <property type="taxonomic scope" value="Bacteria"/>
</dbReference>
<dbReference type="InterPro" id="IPR024344">
    <property type="entry name" value="MDMPI_metal-binding"/>
</dbReference>
<dbReference type="InterPro" id="IPR017517">
    <property type="entry name" value="Maleyloyr_isom"/>
</dbReference>
<accession>F5XPS1</accession>
<dbReference type="SUPFAM" id="SSF109854">
    <property type="entry name" value="DinB/YfiT-like putative metalloenzymes"/>
    <property type="match status" value="1"/>
</dbReference>
<dbReference type="InterPro" id="IPR034660">
    <property type="entry name" value="DinB/YfiT-like"/>
</dbReference>
<gene>
    <name evidence="2" type="ordered locus">MLP_13650</name>
</gene>
<dbReference type="GO" id="GO:0046872">
    <property type="term" value="F:metal ion binding"/>
    <property type="evidence" value="ECO:0007669"/>
    <property type="project" value="InterPro"/>
</dbReference>
<reference evidence="2 3" key="1">
    <citation type="submission" date="2011-05" db="EMBL/GenBank/DDBJ databases">
        <title>Whole genome sequence of Microlunatus phosphovorus NM-1.</title>
        <authorList>
            <person name="Hosoyama A."/>
            <person name="Sasaki K."/>
            <person name="Harada T."/>
            <person name="Igarashi R."/>
            <person name="Kawakoshi A."/>
            <person name="Sasagawa M."/>
            <person name="Fukada J."/>
            <person name="Nakamura S."/>
            <person name="Katano Y."/>
            <person name="Hanada S."/>
            <person name="Kamagata Y."/>
            <person name="Nakamura N."/>
            <person name="Yamazaki S."/>
            <person name="Fujita N."/>
        </authorList>
    </citation>
    <scope>NUCLEOTIDE SEQUENCE [LARGE SCALE GENOMIC DNA]</scope>
    <source>
        <strain evidence="3">ATCC 700054 / DSM 10555 / JCM 9379 / NBRC 101784 / NCIMB 13414 / VKM Ac-1990 / NM-1</strain>
    </source>
</reference>
<dbReference type="RefSeq" id="WP_013862262.1">
    <property type="nucleotide sequence ID" value="NC_015635.1"/>
</dbReference>
<dbReference type="OrthoDB" id="5118203at2"/>
<organism evidence="2 3">
    <name type="scientific">Microlunatus phosphovorus (strain ATCC 700054 / DSM 10555 / JCM 9379 / NBRC 101784 / NCIMB 13414 / VKM Ac-1990 / NM-1)</name>
    <dbReference type="NCBI Taxonomy" id="1032480"/>
    <lineage>
        <taxon>Bacteria</taxon>
        <taxon>Bacillati</taxon>
        <taxon>Actinomycetota</taxon>
        <taxon>Actinomycetes</taxon>
        <taxon>Propionibacteriales</taxon>
        <taxon>Propionibacteriaceae</taxon>
        <taxon>Microlunatus</taxon>
    </lineage>
</organism>
<dbReference type="SUPFAM" id="SSF55718">
    <property type="entry name" value="SCP-like"/>
    <property type="match status" value="1"/>
</dbReference>
<dbReference type="InterPro" id="IPR036527">
    <property type="entry name" value="SCP2_sterol-bd_dom_sf"/>
</dbReference>
<dbReference type="EMBL" id="AP012204">
    <property type="protein sequence ID" value="BAK34379.1"/>
    <property type="molecule type" value="Genomic_DNA"/>
</dbReference>
<dbReference type="AlphaFoldDB" id="F5XPS1"/>
<feature type="domain" description="Mycothiol-dependent maleylpyruvate isomerase metal-binding" evidence="1">
    <location>
        <begin position="19"/>
        <end position="152"/>
    </location>
</feature>
<proteinExistence type="predicted"/>
<sequence>MTDASDKLAATRALVTVATQRLVGDTIGVNDPSWCEPSRLPHWSRGHVATHLARNADGMRRLTEWARTGERHEMYASAQVREEEIEAGAGRSGLELQIDLDTSAERLTEGFSALDEADAWEREVELRGGQRLAARLLPVARLTEVVLHHVDLDIGYEVSDIDNETADFVLEWSAHRLGVRDEFPRLQLRSDTGLHTDLGGGGSPRTVTGSSSALLGWLTGRATPDTVRGAGDLVLPGL</sequence>
<dbReference type="HOGENOM" id="CLU_077935_0_0_11"/>
<dbReference type="STRING" id="1032480.MLP_13650"/>
<keyword evidence="3" id="KW-1185">Reference proteome</keyword>
<dbReference type="Proteomes" id="UP000007947">
    <property type="component" value="Chromosome"/>
</dbReference>
<dbReference type="NCBIfam" id="TIGR03083">
    <property type="entry name" value="maleylpyruvate isomerase family mycothiol-dependent enzyme"/>
    <property type="match status" value="1"/>
</dbReference>
<dbReference type="KEGG" id="mph:MLP_13650"/>
<protein>
    <recommendedName>
        <fullName evidence="1">Mycothiol-dependent maleylpyruvate isomerase metal-binding domain-containing protein</fullName>
    </recommendedName>
</protein>
<name>F5XPS1_MICPN</name>
<dbReference type="Gene3D" id="1.20.120.450">
    <property type="entry name" value="dinb family like domain"/>
    <property type="match status" value="1"/>
</dbReference>
<dbReference type="Pfam" id="PF11716">
    <property type="entry name" value="MDMPI_N"/>
    <property type="match status" value="1"/>
</dbReference>
<evidence type="ECO:0000313" key="2">
    <source>
        <dbReference type="EMBL" id="BAK34379.1"/>
    </source>
</evidence>
<evidence type="ECO:0000259" key="1">
    <source>
        <dbReference type="Pfam" id="PF11716"/>
    </source>
</evidence>
<evidence type="ECO:0000313" key="3">
    <source>
        <dbReference type="Proteomes" id="UP000007947"/>
    </source>
</evidence>